<dbReference type="Proteomes" id="UP000000561">
    <property type="component" value="Chromosome 1"/>
</dbReference>
<sequence>MLGCSAYVGVSISAAVRAQAEAQQRLLCITQHKNTAWIRVWQLALHEAVALVFASRPPTSTLASVVSRPRCLEPSLEMASTNGKPRSHLRHLATCEIAHRGPKHASTTGLCNADSPSKTLDASRLTLFHLMLPCHALRKALT</sequence>
<dbReference type="KEGG" id="uma:UMAG_12112"/>
<proteinExistence type="predicted"/>
<dbReference type="InParanoid" id="A0A0D1CHH6"/>
<dbReference type="RefSeq" id="XP_011386838.1">
    <property type="nucleotide sequence ID" value="XM_011388536.1"/>
</dbReference>
<dbReference type="GeneID" id="23567874"/>
<reference evidence="1 2" key="1">
    <citation type="journal article" date="2006" name="Nature">
        <title>Insights from the genome of the biotrophic fungal plant pathogen Ustilago maydis.</title>
        <authorList>
            <person name="Kamper J."/>
            <person name="Kahmann R."/>
            <person name="Bolker M."/>
            <person name="Ma L.J."/>
            <person name="Brefort T."/>
            <person name="Saville B.J."/>
            <person name="Banuett F."/>
            <person name="Kronstad J.W."/>
            <person name="Gold S.E."/>
            <person name="Muller O."/>
            <person name="Perlin M.H."/>
            <person name="Wosten H.A."/>
            <person name="de Vries R."/>
            <person name="Ruiz-Herrera J."/>
            <person name="Reynaga-Pena C.G."/>
            <person name="Snetselaar K."/>
            <person name="McCann M."/>
            <person name="Perez-Martin J."/>
            <person name="Feldbrugge M."/>
            <person name="Basse C.W."/>
            <person name="Steinberg G."/>
            <person name="Ibeas J.I."/>
            <person name="Holloman W."/>
            <person name="Guzman P."/>
            <person name="Farman M."/>
            <person name="Stajich J.E."/>
            <person name="Sentandreu R."/>
            <person name="Gonzalez-Prieto J.M."/>
            <person name="Kennell J.C."/>
            <person name="Molina L."/>
            <person name="Schirawski J."/>
            <person name="Mendoza-Mendoza A."/>
            <person name="Greilinger D."/>
            <person name="Munch K."/>
            <person name="Rossel N."/>
            <person name="Scherer M."/>
            <person name="Vranes M."/>
            <person name="Ladendorf O."/>
            <person name="Vincon V."/>
            <person name="Fuchs U."/>
            <person name="Sandrock B."/>
            <person name="Meng S."/>
            <person name="Ho E.C."/>
            <person name="Cahill M.J."/>
            <person name="Boyce K.J."/>
            <person name="Klose J."/>
            <person name="Klosterman S.J."/>
            <person name="Deelstra H.J."/>
            <person name="Ortiz-Castellanos L."/>
            <person name="Li W."/>
            <person name="Sanchez-Alonso P."/>
            <person name="Schreier P.H."/>
            <person name="Hauser-Hahn I."/>
            <person name="Vaupel M."/>
            <person name="Koopmann E."/>
            <person name="Friedrich G."/>
            <person name="Voss H."/>
            <person name="Schluter T."/>
            <person name="Margolis J."/>
            <person name="Platt D."/>
            <person name="Swimmer C."/>
            <person name="Gnirke A."/>
            <person name="Chen F."/>
            <person name="Vysotskaia V."/>
            <person name="Mannhaupt G."/>
            <person name="Guldener U."/>
            <person name="Munsterkotter M."/>
            <person name="Haase D."/>
            <person name="Oesterheld M."/>
            <person name="Mewes H.W."/>
            <person name="Mauceli E.W."/>
            <person name="DeCaprio D."/>
            <person name="Wade C.M."/>
            <person name="Butler J."/>
            <person name="Young S."/>
            <person name="Jaffe D.B."/>
            <person name="Calvo S."/>
            <person name="Nusbaum C."/>
            <person name="Galagan J."/>
            <person name="Birren B.W."/>
        </authorList>
    </citation>
    <scope>NUCLEOTIDE SEQUENCE [LARGE SCALE GENOMIC DNA]</scope>
    <source>
        <strain evidence="2">DSM 14603 / FGSC 9021 / UM521</strain>
    </source>
</reference>
<dbReference type="EMBL" id="CM003140">
    <property type="protein sequence ID" value="KIS72407.1"/>
    <property type="molecule type" value="Genomic_DNA"/>
</dbReference>
<evidence type="ECO:0000313" key="2">
    <source>
        <dbReference type="Proteomes" id="UP000000561"/>
    </source>
</evidence>
<organism evidence="1 2">
    <name type="scientific">Mycosarcoma maydis</name>
    <name type="common">Corn smut fungus</name>
    <name type="synonym">Ustilago maydis</name>
    <dbReference type="NCBI Taxonomy" id="5270"/>
    <lineage>
        <taxon>Eukaryota</taxon>
        <taxon>Fungi</taxon>
        <taxon>Dikarya</taxon>
        <taxon>Basidiomycota</taxon>
        <taxon>Ustilaginomycotina</taxon>
        <taxon>Ustilaginomycetes</taxon>
        <taxon>Ustilaginales</taxon>
        <taxon>Ustilaginaceae</taxon>
        <taxon>Mycosarcoma</taxon>
    </lineage>
</organism>
<dbReference type="VEuPathDB" id="FungiDB:UMAG_12112"/>
<name>A0A0D1CHH6_MYCMD</name>
<evidence type="ECO:0000313" key="1">
    <source>
        <dbReference type="EMBL" id="KIS72407.1"/>
    </source>
</evidence>
<gene>
    <name evidence="1" type="ORF">UMAG_12112</name>
</gene>
<accession>A0A0D1CHH6</accession>
<keyword evidence="2" id="KW-1185">Reference proteome</keyword>
<dbReference type="AlphaFoldDB" id="A0A0D1CHH6"/>
<protein>
    <submittedName>
        <fullName evidence="1">Uncharacterized protein</fullName>
    </submittedName>
</protein>